<dbReference type="PANTHER" id="PTHR28527:SF1">
    <property type="entry name" value="SWI5-DEPENDENT RECOMBINATION DNA REPAIR PROTEIN 1"/>
    <property type="match status" value="1"/>
</dbReference>
<evidence type="ECO:0008006" key="4">
    <source>
        <dbReference type="Google" id="ProtNLM"/>
    </source>
</evidence>
<dbReference type="Gene3D" id="6.10.140.1020">
    <property type="match status" value="1"/>
</dbReference>
<reference evidence="2" key="1">
    <citation type="submission" date="2020-03" db="EMBL/GenBank/DDBJ databases">
        <authorList>
            <person name="He L."/>
        </authorList>
    </citation>
    <scope>NUCLEOTIDE SEQUENCE</scope>
    <source>
        <strain evidence="2">CkLH20</strain>
    </source>
</reference>
<dbReference type="AlphaFoldDB" id="A0A9P6LK59"/>
<comment type="caution">
    <text evidence="2">The sequence shown here is derived from an EMBL/GenBank/DDBJ whole genome shotgun (WGS) entry which is preliminary data.</text>
</comment>
<keyword evidence="3" id="KW-1185">Reference proteome</keyword>
<dbReference type="GO" id="GO:0006310">
    <property type="term" value="P:DNA recombination"/>
    <property type="evidence" value="ECO:0007669"/>
    <property type="project" value="TreeGrafter"/>
</dbReference>
<name>A0A9P6LK59_9PEZI</name>
<dbReference type="OrthoDB" id="27934at2759"/>
<proteinExistence type="predicted"/>
<dbReference type="RefSeq" id="XP_038745312.1">
    <property type="nucleotide sequence ID" value="XM_038889500.1"/>
</dbReference>
<feature type="compositionally biased region" description="Polar residues" evidence="1">
    <location>
        <begin position="75"/>
        <end position="85"/>
    </location>
</feature>
<evidence type="ECO:0000313" key="3">
    <source>
        <dbReference type="Proteomes" id="UP000781932"/>
    </source>
</evidence>
<feature type="compositionally biased region" description="Acidic residues" evidence="1">
    <location>
        <begin position="227"/>
        <end position="251"/>
    </location>
</feature>
<dbReference type="PANTHER" id="PTHR28527">
    <property type="entry name" value="MATING-TYPE SWITCHING PROTEIN SWI2-RELATED"/>
    <property type="match status" value="1"/>
</dbReference>
<evidence type="ECO:0000313" key="2">
    <source>
        <dbReference type="EMBL" id="KAF9875851.1"/>
    </source>
</evidence>
<dbReference type="EMBL" id="JAATWM020000020">
    <property type="protein sequence ID" value="KAF9875851.1"/>
    <property type="molecule type" value="Genomic_DNA"/>
</dbReference>
<gene>
    <name evidence="2" type="ORF">CkaCkLH20_06783</name>
</gene>
<protein>
    <recommendedName>
        <fullName evidence="4">Swi5-dependent recombination DNA repair protein 1</fullName>
    </recommendedName>
</protein>
<reference evidence="2" key="2">
    <citation type="submission" date="2020-11" db="EMBL/GenBank/DDBJ databases">
        <title>Whole genome sequencing of Colletotrichum sp.</title>
        <authorList>
            <person name="Li H."/>
        </authorList>
    </citation>
    <scope>NUCLEOTIDE SEQUENCE</scope>
    <source>
        <strain evidence="2">CkLH20</strain>
    </source>
</reference>
<accession>A0A9P6LK59</accession>
<organism evidence="2 3">
    <name type="scientific">Colletotrichum karsti</name>
    <dbReference type="NCBI Taxonomy" id="1095194"/>
    <lineage>
        <taxon>Eukaryota</taxon>
        <taxon>Fungi</taxon>
        <taxon>Dikarya</taxon>
        <taxon>Ascomycota</taxon>
        <taxon>Pezizomycotina</taxon>
        <taxon>Sordariomycetes</taxon>
        <taxon>Hypocreomycetidae</taxon>
        <taxon>Glomerellales</taxon>
        <taxon>Glomerellaceae</taxon>
        <taxon>Colletotrichum</taxon>
        <taxon>Colletotrichum boninense species complex</taxon>
    </lineage>
</organism>
<sequence>MYTPAAKRRRLDSANETLRKPFKSPAVKRDDAPTAEDGTATSPRHAVKTDSPLTQPGGSATGTTARRNETHMTPAKQQQQHQFKTPSRHHRPFSLSRPQHGVSASSPHATPLAKKSTSAGDVVTPVGIRSAREAEGREEIIRQAERIRARSGAEELEGLVGKWRAASRLAAEEVFEASRERVRGMGGMKGWGRARREEQRCFAERMREEEPGRDGGEDSTGRVGAESDGDEDGGGGDDDDDDEGEEHEEEFTMGTMLRSMNIDFDVIGYDEDTGWWRDG</sequence>
<feature type="compositionally biased region" description="Basic residues" evidence="1">
    <location>
        <begin position="1"/>
        <end position="10"/>
    </location>
</feature>
<feature type="region of interest" description="Disordered" evidence="1">
    <location>
        <begin position="202"/>
        <end position="257"/>
    </location>
</feature>
<feature type="compositionally biased region" description="Basic and acidic residues" evidence="1">
    <location>
        <begin position="202"/>
        <end position="220"/>
    </location>
</feature>
<dbReference type="GeneID" id="62162574"/>
<feature type="region of interest" description="Disordered" evidence="1">
    <location>
        <begin position="1"/>
        <end position="130"/>
    </location>
</feature>
<dbReference type="Proteomes" id="UP000781932">
    <property type="component" value="Unassembled WGS sequence"/>
</dbReference>
<evidence type="ECO:0000256" key="1">
    <source>
        <dbReference type="SAM" id="MobiDB-lite"/>
    </source>
</evidence>
<feature type="compositionally biased region" description="Polar residues" evidence="1">
    <location>
        <begin position="51"/>
        <end position="65"/>
    </location>
</feature>